<accession>A0A1A9VBJ4</accession>
<organism evidence="1 2">
    <name type="scientific">Glossina austeni</name>
    <name type="common">Savannah tsetse fly</name>
    <dbReference type="NCBI Taxonomy" id="7395"/>
    <lineage>
        <taxon>Eukaryota</taxon>
        <taxon>Metazoa</taxon>
        <taxon>Ecdysozoa</taxon>
        <taxon>Arthropoda</taxon>
        <taxon>Hexapoda</taxon>
        <taxon>Insecta</taxon>
        <taxon>Pterygota</taxon>
        <taxon>Neoptera</taxon>
        <taxon>Endopterygota</taxon>
        <taxon>Diptera</taxon>
        <taxon>Brachycera</taxon>
        <taxon>Muscomorpha</taxon>
        <taxon>Hippoboscoidea</taxon>
        <taxon>Glossinidae</taxon>
        <taxon>Glossina</taxon>
    </lineage>
</organism>
<keyword evidence="2" id="KW-1185">Reference proteome</keyword>
<evidence type="ECO:0000313" key="1">
    <source>
        <dbReference type="EnsemblMetazoa" id="GAUT031915-PA"/>
    </source>
</evidence>
<dbReference type="VEuPathDB" id="VectorBase:GAUT031915"/>
<protein>
    <submittedName>
        <fullName evidence="1">Uncharacterized protein</fullName>
    </submittedName>
</protein>
<sequence length="112" mass="12443">MPNINDSAKVKTPKNTKLIGVLRRASSKHNIISIVINKIMNASQNRAGLSHKYPNYNFIEEIKHKQDGQTVSHKLLTDALKASCLNGSYWHALNILPFASSSALKLYSINPT</sequence>
<dbReference type="Proteomes" id="UP000078200">
    <property type="component" value="Unassembled WGS sequence"/>
</dbReference>
<name>A0A1A9VBJ4_GLOAU</name>
<dbReference type="AlphaFoldDB" id="A0A1A9VBJ4"/>
<reference evidence="1" key="1">
    <citation type="submission" date="2020-05" db="UniProtKB">
        <authorList>
            <consortium name="EnsemblMetazoa"/>
        </authorList>
    </citation>
    <scope>IDENTIFICATION</scope>
    <source>
        <strain evidence="1">TTRI</strain>
    </source>
</reference>
<evidence type="ECO:0000313" key="2">
    <source>
        <dbReference type="Proteomes" id="UP000078200"/>
    </source>
</evidence>
<proteinExistence type="predicted"/>
<dbReference type="EnsemblMetazoa" id="GAUT031915-RA">
    <property type="protein sequence ID" value="GAUT031915-PA"/>
    <property type="gene ID" value="GAUT031915"/>
</dbReference>